<accession>A0ABP0N624</accession>
<evidence type="ECO:0000256" key="5">
    <source>
        <dbReference type="SAM" id="SignalP"/>
    </source>
</evidence>
<feature type="chain" id="PRO_5045980908" evidence="5">
    <location>
        <begin position="23"/>
        <end position="583"/>
    </location>
</feature>
<feature type="transmembrane region" description="Helical" evidence="4">
    <location>
        <begin position="461"/>
        <end position="481"/>
    </location>
</feature>
<proteinExistence type="predicted"/>
<feature type="region of interest" description="Disordered" evidence="3">
    <location>
        <begin position="422"/>
        <end position="447"/>
    </location>
</feature>
<keyword evidence="4" id="KW-0472">Membrane</keyword>
<evidence type="ECO:0000313" key="7">
    <source>
        <dbReference type="Proteomes" id="UP001642484"/>
    </source>
</evidence>
<dbReference type="SUPFAM" id="SSF117281">
    <property type="entry name" value="Kelch motif"/>
    <property type="match status" value="1"/>
</dbReference>
<dbReference type="InterPro" id="IPR015915">
    <property type="entry name" value="Kelch-typ_b-propeller"/>
</dbReference>
<dbReference type="Pfam" id="PF24681">
    <property type="entry name" value="Kelch_KLHDC2_KLHL20_DRC7"/>
    <property type="match status" value="1"/>
</dbReference>
<name>A0ABP0N624_9DINO</name>
<evidence type="ECO:0000256" key="3">
    <source>
        <dbReference type="SAM" id="MobiDB-lite"/>
    </source>
</evidence>
<dbReference type="PANTHER" id="PTHR46093">
    <property type="entry name" value="ACYL-COA-BINDING DOMAIN-CONTAINING PROTEIN 5"/>
    <property type="match status" value="1"/>
</dbReference>
<protein>
    <submittedName>
        <fullName evidence="6">Uncharacterized protein</fullName>
    </submittedName>
</protein>
<feature type="signal peptide" evidence="5">
    <location>
        <begin position="1"/>
        <end position="22"/>
    </location>
</feature>
<evidence type="ECO:0000256" key="4">
    <source>
        <dbReference type="SAM" id="Phobius"/>
    </source>
</evidence>
<dbReference type="SUPFAM" id="SSF50965">
    <property type="entry name" value="Galactose oxidase, central domain"/>
    <property type="match status" value="1"/>
</dbReference>
<reference evidence="6 7" key="1">
    <citation type="submission" date="2024-02" db="EMBL/GenBank/DDBJ databases">
        <authorList>
            <person name="Chen Y."/>
            <person name="Shah S."/>
            <person name="Dougan E. K."/>
            <person name="Thang M."/>
            <person name="Chan C."/>
        </authorList>
    </citation>
    <scope>NUCLEOTIDE SEQUENCE [LARGE SCALE GENOMIC DNA]</scope>
</reference>
<evidence type="ECO:0000256" key="2">
    <source>
        <dbReference type="ARBA" id="ARBA00022737"/>
    </source>
</evidence>
<dbReference type="Proteomes" id="UP001642484">
    <property type="component" value="Unassembled WGS sequence"/>
</dbReference>
<keyword evidence="4" id="KW-1133">Transmembrane helix</keyword>
<dbReference type="Gene3D" id="2.120.10.80">
    <property type="entry name" value="Kelch-type beta propeller"/>
    <property type="match status" value="2"/>
</dbReference>
<dbReference type="InterPro" id="IPR011043">
    <property type="entry name" value="Gal_Oxase/kelch_b-propeller"/>
</dbReference>
<comment type="caution">
    <text evidence="6">The sequence shown here is derived from an EMBL/GenBank/DDBJ whole genome shotgun (WGS) entry which is preliminary data.</text>
</comment>
<dbReference type="EMBL" id="CAXAMN010021385">
    <property type="protein sequence ID" value="CAK9059066.1"/>
    <property type="molecule type" value="Genomic_DNA"/>
</dbReference>
<dbReference type="PANTHER" id="PTHR46093:SF18">
    <property type="entry name" value="FIBRONECTIN TYPE-III DOMAIN-CONTAINING PROTEIN"/>
    <property type="match status" value="1"/>
</dbReference>
<keyword evidence="7" id="KW-1185">Reference proteome</keyword>
<organism evidence="6 7">
    <name type="scientific">Durusdinium trenchii</name>
    <dbReference type="NCBI Taxonomy" id="1381693"/>
    <lineage>
        <taxon>Eukaryota</taxon>
        <taxon>Sar</taxon>
        <taxon>Alveolata</taxon>
        <taxon>Dinophyceae</taxon>
        <taxon>Suessiales</taxon>
        <taxon>Symbiodiniaceae</taxon>
        <taxon>Durusdinium</taxon>
    </lineage>
</organism>
<gene>
    <name evidence="6" type="ORF">CCMP2556_LOCUS29108</name>
</gene>
<keyword evidence="1" id="KW-0880">Kelch repeat</keyword>
<evidence type="ECO:0000256" key="1">
    <source>
        <dbReference type="ARBA" id="ARBA00022441"/>
    </source>
</evidence>
<keyword evidence="4" id="KW-0812">Transmembrane</keyword>
<evidence type="ECO:0000313" key="6">
    <source>
        <dbReference type="EMBL" id="CAK9059066.1"/>
    </source>
</evidence>
<keyword evidence="2" id="KW-0677">Repeat</keyword>
<keyword evidence="5" id="KW-0732">Signal</keyword>
<sequence>MIKGLWLLCLNQLFVVSQTTWSLVDNGGPSARSVHAATSDTLGSDALIWVHGGSGDALIKDLWTYNVPTRSWTLISQSSVSPSERKDHVIAWDPIEGALWIHGGSDGSKYLMDLWKRDSGNSSWTLLANSSVDGPSARSDHVAVWDSASSALWIHGGYDGVTLRQDIWKFDSQGSNWERIVDIDPPSARAYHVAVWDERKSALWIHGGYDGSFCRDVWTFDSSGQKWKLVSMDGPSARAYHAAAWDPMNLALWIHGGFDGVARRDLWRFSTLSHTWDLMANEGPSPRYNHVAAWDVTSSSFWVHGGYDGSTLRDLWQYEFTTTSTTVTTSSTVTFTVVTSSSTLTTTYTATSTTSQSKTRTSTTTTSISATSSTSVSKTATSSGLSNSNTILSRTTTSVTMSSPTSSTMTMSSFTISPLNQTTSSFTSSRSTYSTTRSRLSSTTTSTTQLSEEFVAAEFPFGPVFGFVFIGALLLSSCFILKYCNFKPKTIVTQLPPTPTDVPCAPRAPPPNLPAVPPQYLPEPPPYPFGSIGVPPTACTSPSRNAPQVYMDGDQLPVGSVGSMGSGVGFQIECANRWRRMGK</sequence>